<keyword evidence="1" id="KW-0663">Pyridoxal phosphate</keyword>
<dbReference type="Proteomes" id="UP000076532">
    <property type="component" value="Unassembled WGS sequence"/>
</dbReference>
<dbReference type="OrthoDB" id="5978656at2759"/>
<dbReference type="InterPro" id="IPR015422">
    <property type="entry name" value="PyrdxlP-dep_Trfase_small"/>
</dbReference>
<dbReference type="PANTHER" id="PTHR43092:SF2">
    <property type="entry name" value="HERCYNYLCYSTEINE SULFOXIDE LYASE"/>
    <property type="match status" value="1"/>
</dbReference>
<organism evidence="3 4">
    <name type="scientific">Athelia psychrophila</name>
    <dbReference type="NCBI Taxonomy" id="1759441"/>
    <lineage>
        <taxon>Eukaryota</taxon>
        <taxon>Fungi</taxon>
        <taxon>Dikarya</taxon>
        <taxon>Basidiomycota</taxon>
        <taxon>Agaricomycotina</taxon>
        <taxon>Agaricomycetes</taxon>
        <taxon>Agaricomycetidae</taxon>
        <taxon>Atheliales</taxon>
        <taxon>Atheliaceae</taxon>
        <taxon>Athelia</taxon>
    </lineage>
</organism>
<gene>
    <name evidence="3" type="ORF">FIBSPDRAFT_871934</name>
</gene>
<keyword evidence="4" id="KW-1185">Reference proteome</keyword>
<proteinExistence type="predicted"/>
<dbReference type="InterPro" id="IPR015424">
    <property type="entry name" value="PyrdxlP-dep_Trfase"/>
</dbReference>
<dbReference type="PANTHER" id="PTHR43092">
    <property type="entry name" value="L-CYSTEINE DESULFHYDRASE"/>
    <property type="match status" value="1"/>
</dbReference>
<evidence type="ECO:0000313" key="4">
    <source>
        <dbReference type="Proteomes" id="UP000076532"/>
    </source>
</evidence>
<dbReference type="Gene3D" id="3.40.640.10">
    <property type="entry name" value="Type I PLP-dependent aspartate aminotransferase-like (Major domain)"/>
    <property type="match status" value="1"/>
</dbReference>
<feature type="domain" description="Aminotransferase class V" evidence="2">
    <location>
        <begin position="72"/>
        <end position="375"/>
    </location>
</feature>
<keyword evidence="3" id="KW-0808">Transferase</keyword>
<evidence type="ECO:0000259" key="2">
    <source>
        <dbReference type="Pfam" id="PF00266"/>
    </source>
</evidence>
<dbReference type="Gene3D" id="3.90.1150.10">
    <property type="entry name" value="Aspartate Aminotransferase, domain 1"/>
    <property type="match status" value="1"/>
</dbReference>
<evidence type="ECO:0000313" key="3">
    <source>
        <dbReference type="EMBL" id="KZP11023.1"/>
    </source>
</evidence>
<dbReference type="AlphaFoldDB" id="A0A165ZX56"/>
<dbReference type="SUPFAM" id="SSF53383">
    <property type="entry name" value="PLP-dependent transferases"/>
    <property type="match status" value="1"/>
</dbReference>
<sequence>MPTWFETSQIGQALGELVDLPETNALYKSAPPPFGHPMLKCFGFDPDYINLNHAAYGSLSNPVREAAEALSALVERNPDKFNRLIYQRLLVRARERLAKFIGAETDEVVLVLNASLAIATVLRNFEWQEGDILIGATTTYNSILKTLQHISDVSPHPALSHFDLQFPTTHAHIVASFREHLRALPRRAATDNPNSPQKIVAVIDSIASVPGVLLPWRDMVNICREEGVWSVIDGAQSMGQEVGLDVGASGCDFWTSNCHKWLIGKRSSAVLYVPKRNQYMIKSPIPTPATYAPRADAAFPGMVVMFEWNGTVDFVPSLTVDAALDFRQWLGGEAKINGYCHALALAGGKRMAEILGTEVMHGKDEDELTLNMVNVALPIPASIYTPAIDQIFRERLLNGANTYVAHYVHNGRVWVRCSAQIWNEVGDFEYAARALKGICADIVEAHNDKEQL</sequence>
<dbReference type="Pfam" id="PF00266">
    <property type="entry name" value="Aminotran_5"/>
    <property type="match status" value="1"/>
</dbReference>
<name>A0A165ZX56_9AGAM</name>
<dbReference type="InterPro" id="IPR015421">
    <property type="entry name" value="PyrdxlP-dep_Trfase_major"/>
</dbReference>
<dbReference type="GO" id="GO:0016740">
    <property type="term" value="F:transferase activity"/>
    <property type="evidence" value="ECO:0007669"/>
    <property type="project" value="UniProtKB-KW"/>
</dbReference>
<dbReference type="InterPro" id="IPR000192">
    <property type="entry name" value="Aminotrans_V_dom"/>
</dbReference>
<dbReference type="EMBL" id="KV417669">
    <property type="protein sequence ID" value="KZP11023.1"/>
    <property type="molecule type" value="Genomic_DNA"/>
</dbReference>
<protein>
    <submittedName>
        <fullName evidence="3">PLP-dependent transferase</fullName>
    </submittedName>
</protein>
<reference evidence="3 4" key="1">
    <citation type="journal article" date="2016" name="Mol. Biol. Evol.">
        <title>Comparative Genomics of Early-Diverging Mushroom-Forming Fungi Provides Insights into the Origins of Lignocellulose Decay Capabilities.</title>
        <authorList>
            <person name="Nagy L.G."/>
            <person name="Riley R."/>
            <person name="Tritt A."/>
            <person name="Adam C."/>
            <person name="Daum C."/>
            <person name="Floudas D."/>
            <person name="Sun H."/>
            <person name="Yadav J.S."/>
            <person name="Pangilinan J."/>
            <person name="Larsson K.H."/>
            <person name="Matsuura K."/>
            <person name="Barry K."/>
            <person name="Labutti K."/>
            <person name="Kuo R."/>
            <person name="Ohm R.A."/>
            <person name="Bhattacharya S.S."/>
            <person name="Shirouzu T."/>
            <person name="Yoshinaga Y."/>
            <person name="Martin F.M."/>
            <person name="Grigoriev I.V."/>
            <person name="Hibbett D.S."/>
        </authorList>
    </citation>
    <scope>NUCLEOTIDE SEQUENCE [LARGE SCALE GENOMIC DNA]</scope>
    <source>
        <strain evidence="3 4">CBS 109695</strain>
    </source>
</reference>
<dbReference type="STRING" id="436010.A0A165ZX56"/>
<evidence type="ECO:0000256" key="1">
    <source>
        <dbReference type="ARBA" id="ARBA00022898"/>
    </source>
</evidence>
<accession>A0A165ZX56</accession>